<evidence type="ECO:0000256" key="1">
    <source>
        <dbReference type="SAM" id="MobiDB-lite"/>
    </source>
</evidence>
<gene>
    <name evidence="2" type="ORF">AAF712_013659</name>
</gene>
<dbReference type="EMBL" id="JBBXMP010000216">
    <property type="protein sequence ID" value="KAL0059608.1"/>
    <property type="molecule type" value="Genomic_DNA"/>
</dbReference>
<feature type="compositionally biased region" description="Basic and acidic residues" evidence="1">
    <location>
        <begin position="312"/>
        <end position="321"/>
    </location>
</feature>
<evidence type="ECO:0000313" key="3">
    <source>
        <dbReference type="Proteomes" id="UP001437256"/>
    </source>
</evidence>
<feature type="compositionally biased region" description="Polar residues" evidence="1">
    <location>
        <begin position="397"/>
        <end position="407"/>
    </location>
</feature>
<comment type="caution">
    <text evidence="2">The sequence shown here is derived from an EMBL/GenBank/DDBJ whole genome shotgun (WGS) entry which is preliminary data.</text>
</comment>
<feature type="region of interest" description="Disordered" evidence="1">
    <location>
        <begin position="306"/>
        <end position="338"/>
    </location>
</feature>
<feature type="compositionally biased region" description="Polar residues" evidence="1">
    <location>
        <begin position="323"/>
        <end position="338"/>
    </location>
</feature>
<name>A0ABR2ZE73_9AGAR</name>
<keyword evidence="3" id="KW-1185">Reference proteome</keyword>
<feature type="region of interest" description="Disordered" evidence="1">
    <location>
        <begin position="1"/>
        <end position="109"/>
    </location>
</feature>
<proteinExistence type="predicted"/>
<feature type="compositionally biased region" description="Basic residues" evidence="1">
    <location>
        <begin position="26"/>
        <end position="36"/>
    </location>
</feature>
<feature type="compositionally biased region" description="Basic and acidic residues" evidence="1">
    <location>
        <begin position="163"/>
        <end position="173"/>
    </location>
</feature>
<feature type="region of interest" description="Disordered" evidence="1">
    <location>
        <begin position="127"/>
        <end position="208"/>
    </location>
</feature>
<feature type="region of interest" description="Disordered" evidence="1">
    <location>
        <begin position="353"/>
        <end position="408"/>
    </location>
</feature>
<feature type="compositionally biased region" description="Pro residues" evidence="1">
    <location>
        <begin position="374"/>
        <end position="392"/>
    </location>
</feature>
<feature type="compositionally biased region" description="Basic and acidic residues" evidence="1">
    <location>
        <begin position="38"/>
        <end position="48"/>
    </location>
</feature>
<feature type="compositionally biased region" description="Basic and acidic residues" evidence="1">
    <location>
        <begin position="84"/>
        <end position="102"/>
    </location>
</feature>
<organism evidence="2 3">
    <name type="scientific">Marasmius tenuissimus</name>
    <dbReference type="NCBI Taxonomy" id="585030"/>
    <lineage>
        <taxon>Eukaryota</taxon>
        <taxon>Fungi</taxon>
        <taxon>Dikarya</taxon>
        <taxon>Basidiomycota</taxon>
        <taxon>Agaricomycotina</taxon>
        <taxon>Agaricomycetes</taxon>
        <taxon>Agaricomycetidae</taxon>
        <taxon>Agaricales</taxon>
        <taxon>Marasmiineae</taxon>
        <taxon>Marasmiaceae</taxon>
        <taxon>Marasmius</taxon>
    </lineage>
</organism>
<sequence length="445" mass="48888">MAHDNNVQPVAPLTISSPRMMSPRSQRSHRSRRSPRQRYAEHNEHELELAQSARAAENLTAPENPSAMNVDPDEPYLAPAGNEAIRDIEAQQAREEAERSGRDSNGNSRFVGGFAFDRLKRAVQGASIQWGSGSRQARGVGDIYNPPYTVSPGQSAPGPSHHQRYESSSDDTAHYPATTEEGTTAIDHTMPQPQYISAPPIDMSPQLVEPLPADDYRKMKSPSPPPPSTTFSTYASRLKKIFKEIDSLPWVSSDRITVDYYPGQFKRRERIPQGVGHKSRSAISMSWYGENYRPPGMVFDSQQLDLTAGESPEVKAAHGKEFQSPSDEQSPTYYTSESGQVWPAVSTVYTGVDGERMPGEVPVSSPDPNYRPFRAPPTPMPEPHIPYPPLATPPTVADQSHYTNDAGQSWPVIAPSYPAQIHAAPGGDYHPDTYGAYVPVAGPSR</sequence>
<protein>
    <submittedName>
        <fullName evidence="2">Uncharacterized protein</fullName>
    </submittedName>
</protein>
<evidence type="ECO:0000313" key="2">
    <source>
        <dbReference type="EMBL" id="KAL0059608.1"/>
    </source>
</evidence>
<dbReference type="Proteomes" id="UP001437256">
    <property type="component" value="Unassembled WGS sequence"/>
</dbReference>
<feature type="compositionally biased region" description="Low complexity" evidence="1">
    <location>
        <begin position="16"/>
        <end position="25"/>
    </location>
</feature>
<accession>A0ABR2ZE73</accession>
<reference evidence="2 3" key="1">
    <citation type="submission" date="2024-05" db="EMBL/GenBank/DDBJ databases">
        <title>A draft genome resource for the thread blight pathogen Marasmius tenuissimus strain MS-2.</title>
        <authorList>
            <person name="Yulfo-Soto G.E."/>
            <person name="Baruah I.K."/>
            <person name="Amoako-Attah I."/>
            <person name="Bukari Y."/>
            <person name="Meinhardt L.W."/>
            <person name="Bailey B.A."/>
            <person name="Cohen S.P."/>
        </authorList>
    </citation>
    <scope>NUCLEOTIDE SEQUENCE [LARGE SCALE GENOMIC DNA]</scope>
    <source>
        <strain evidence="2 3">MS-2</strain>
    </source>
</reference>